<dbReference type="Proteomes" id="UP000265520">
    <property type="component" value="Unassembled WGS sequence"/>
</dbReference>
<evidence type="ECO:0000313" key="2">
    <source>
        <dbReference type="Proteomes" id="UP000265520"/>
    </source>
</evidence>
<comment type="caution">
    <text evidence="1">The sequence shown here is derived from an EMBL/GenBank/DDBJ whole genome shotgun (WGS) entry which is preliminary data.</text>
</comment>
<dbReference type="AlphaFoldDB" id="A0A392T322"/>
<proteinExistence type="predicted"/>
<name>A0A392T322_9FABA</name>
<sequence>MDNFDQAAEYLVLLFVGMISGGEEAKKGEVNWKGGGLSG</sequence>
<protein>
    <submittedName>
        <fullName evidence="1">Uncharacterized protein</fullName>
    </submittedName>
</protein>
<keyword evidence="2" id="KW-1185">Reference proteome</keyword>
<evidence type="ECO:0000313" key="1">
    <source>
        <dbReference type="EMBL" id="MCI55511.1"/>
    </source>
</evidence>
<dbReference type="EMBL" id="LXQA010497615">
    <property type="protein sequence ID" value="MCI55511.1"/>
    <property type="molecule type" value="Genomic_DNA"/>
</dbReference>
<reference evidence="1 2" key="1">
    <citation type="journal article" date="2018" name="Front. Plant Sci.">
        <title>Red Clover (Trifolium pratense) and Zigzag Clover (T. medium) - A Picture of Genomic Similarities and Differences.</title>
        <authorList>
            <person name="Dluhosova J."/>
            <person name="Istvanek J."/>
            <person name="Nedelnik J."/>
            <person name="Repkova J."/>
        </authorList>
    </citation>
    <scope>NUCLEOTIDE SEQUENCE [LARGE SCALE GENOMIC DNA]</scope>
    <source>
        <strain evidence="2">cv. 10/8</strain>
        <tissue evidence="1">Leaf</tissue>
    </source>
</reference>
<feature type="non-terminal residue" evidence="1">
    <location>
        <position position="39"/>
    </location>
</feature>
<organism evidence="1 2">
    <name type="scientific">Trifolium medium</name>
    <dbReference type="NCBI Taxonomy" id="97028"/>
    <lineage>
        <taxon>Eukaryota</taxon>
        <taxon>Viridiplantae</taxon>
        <taxon>Streptophyta</taxon>
        <taxon>Embryophyta</taxon>
        <taxon>Tracheophyta</taxon>
        <taxon>Spermatophyta</taxon>
        <taxon>Magnoliopsida</taxon>
        <taxon>eudicotyledons</taxon>
        <taxon>Gunneridae</taxon>
        <taxon>Pentapetalae</taxon>
        <taxon>rosids</taxon>
        <taxon>fabids</taxon>
        <taxon>Fabales</taxon>
        <taxon>Fabaceae</taxon>
        <taxon>Papilionoideae</taxon>
        <taxon>50 kb inversion clade</taxon>
        <taxon>NPAAA clade</taxon>
        <taxon>Hologalegina</taxon>
        <taxon>IRL clade</taxon>
        <taxon>Trifolieae</taxon>
        <taxon>Trifolium</taxon>
    </lineage>
</organism>
<accession>A0A392T322</accession>